<dbReference type="EMBL" id="JARGYC010000025">
    <property type="protein sequence ID" value="MDF0601270.1"/>
    <property type="molecule type" value="Genomic_DNA"/>
</dbReference>
<reference evidence="1" key="1">
    <citation type="submission" date="2023-03" db="EMBL/GenBank/DDBJ databases">
        <title>Multiphase analysis and comparison of six strains from genera Psychromarinibacter, Lutimaribacter, and Maritimibacter, including a novel species: Psychromarinibacter sediminicola sp. nov.</title>
        <authorList>
            <person name="Wang Y.-H."/>
            <person name="Ye M.-Q."/>
            <person name="Du Z.-J."/>
        </authorList>
    </citation>
    <scope>NUCLEOTIDE SEQUENCE</scope>
    <source>
        <strain evidence="1">C21-152</strain>
    </source>
</reference>
<gene>
    <name evidence="1" type="ORF">P1J78_11060</name>
</gene>
<protein>
    <submittedName>
        <fullName evidence="1">Uncharacterized protein</fullName>
    </submittedName>
</protein>
<dbReference type="RefSeq" id="WP_275567411.1">
    <property type="nucleotide sequence ID" value="NZ_JARGYC010000025.1"/>
</dbReference>
<dbReference type="Proteomes" id="UP001220964">
    <property type="component" value="Unassembled WGS sequence"/>
</dbReference>
<proteinExistence type="predicted"/>
<evidence type="ECO:0000313" key="2">
    <source>
        <dbReference type="Proteomes" id="UP001220964"/>
    </source>
</evidence>
<name>A0AAE3TA56_9RHOB</name>
<evidence type="ECO:0000313" key="1">
    <source>
        <dbReference type="EMBL" id="MDF0601270.1"/>
    </source>
</evidence>
<keyword evidence="2" id="KW-1185">Reference proteome</keyword>
<accession>A0AAE3TA56</accession>
<dbReference type="AlphaFoldDB" id="A0AAE3TA56"/>
<comment type="caution">
    <text evidence="1">The sequence shown here is derived from an EMBL/GenBank/DDBJ whole genome shotgun (WGS) entry which is preliminary data.</text>
</comment>
<organism evidence="1 2">
    <name type="scientific">Psychromarinibacter sediminicola</name>
    <dbReference type="NCBI Taxonomy" id="3033385"/>
    <lineage>
        <taxon>Bacteria</taxon>
        <taxon>Pseudomonadati</taxon>
        <taxon>Pseudomonadota</taxon>
        <taxon>Alphaproteobacteria</taxon>
        <taxon>Rhodobacterales</taxon>
        <taxon>Paracoccaceae</taxon>
        <taxon>Psychromarinibacter</taxon>
    </lineage>
</organism>
<sequence length="124" mass="13732">MQDKTINNALLALRRQIDRDNLDGMDHVEALLSLRGVPIPRLSPARKPDVAGKGVMARMIIEALQAGHSTQSGVTAHVAARRPDLSEWDAYRRTSLCLARLKRSGRVVREGRAWRLANKGVIMA</sequence>